<keyword evidence="8" id="KW-0206">Cytoskeleton</keyword>
<dbReference type="SUPFAM" id="SSF52540">
    <property type="entry name" value="P-loop containing nucleoside triphosphate hydrolases"/>
    <property type="match status" value="1"/>
</dbReference>
<dbReference type="PANTHER" id="PTHR47968">
    <property type="entry name" value="CENTROMERE PROTEIN E"/>
    <property type="match status" value="1"/>
</dbReference>
<keyword evidence="7 11" id="KW-0505">Motor protein</keyword>
<organism evidence="16 17">
    <name type="scientific">Lithospermum erythrorhizon</name>
    <name type="common">Purple gromwell</name>
    <name type="synonym">Lithospermum officinale var. erythrorhizon</name>
    <dbReference type="NCBI Taxonomy" id="34254"/>
    <lineage>
        <taxon>Eukaryota</taxon>
        <taxon>Viridiplantae</taxon>
        <taxon>Streptophyta</taxon>
        <taxon>Embryophyta</taxon>
        <taxon>Tracheophyta</taxon>
        <taxon>Spermatophyta</taxon>
        <taxon>Magnoliopsida</taxon>
        <taxon>eudicotyledons</taxon>
        <taxon>Gunneridae</taxon>
        <taxon>Pentapetalae</taxon>
        <taxon>asterids</taxon>
        <taxon>lamiids</taxon>
        <taxon>Boraginales</taxon>
        <taxon>Boraginaceae</taxon>
        <taxon>Boraginoideae</taxon>
        <taxon>Lithospermeae</taxon>
        <taxon>Lithospermum</taxon>
    </lineage>
</organism>
<keyword evidence="6 13" id="KW-0175">Coiled coil</keyword>
<keyword evidence="5 11" id="KW-0067">ATP-binding</keyword>
<dbReference type="Pfam" id="PF00225">
    <property type="entry name" value="Kinesin"/>
    <property type="match status" value="1"/>
</dbReference>
<dbReference type="Gene3D" id="3.40.850.10">
    <property type="entry name" value="Kinesin motor domain"/>
    <property type="match status" value="1"/>
</dbReference>
<name>A0AAV3Q0N5_LITER</name>
<sequence length="983" mass="111380">MGSVSGDDSSVSDTNRSSTKEERILVSVRFRPLNEKELDKNDISDWECTNNTTIVPKNISHERSMFPTSYTFDRVFGSDCSTRQVYEDAAKNVALSVVRGINASILAYGQTSSGKTYTMSGITEYSMLDIFDYVNKLEDRQFKLKFAAMEIYNECVRDLLSSDQTPLRILDDKERGIVVDKLTEVTLKDWSHLKELLSLCDAQRQIAETSLNEMSSRSHQILRLTVVNSARKVLGSNNSRTLAATVNFVDLAGSERSSQTLSPGVHLKEGCHINSSLLTLGSVIRRLSKGKHRHIPYRDSKLTRILQNSLGGNARTAIICTLSPAHSHVEQSRNTLLFASCAKKVSSSVKVNVVSSDKGLVKKLEKDLARMENELRALVSLSDSSHSASTIKEKERLIEQMGKEIRALTDQRDEAQSHLRRLLQAGGESQSSRLSAHRSSFSDSSFDKGAWSDDNLASDASDVVDNLRFDMVFNNFRSLDRFRKFPSYKFEEFEWDDQLLSAETPTVFIDKYFGPDPSHGWENIISTSDQNTEDGVVEVQCIEVEDIGKSCENDEHLASQLNGVVEVQCIEVEDTGHCENDEHLSSQLNESLDSSPLGADDEVKSLKLDVQEIENECDRMILDRRICPSPCSSDSELTVARSINISRCNSCKATMTTSTWPPLIRKLANERENVPLSKLEKETQETLNDDRALKVSQIQEEEYKNMKVHFEECINAHQHDYGKGYQEDNKLTSEYSLGYSSWGGSTSSEDDYDIGKNLNSNLSPFKDDTIECQNPSTDRVDPEVDPTLSKVDKLPSNGLKVVDGSQDSPPKWLMEFDNRRMEIIALWDTCSVPLVHRTYFFLLFKGDPSDAVYMEVEQRRLSFLRSTLNRSAARQASRALHHEREKLSRQIQKKFSRDERREMYQKWGIQLKSKKRRFQLCLRLWRYSHDIEHIKESAALVAKLVGLVEPSAAPEQMFGLSMPQLSKMKSHGWRRSRPSFKLL</sequence>
<accession>A0AAV3Q0N5</accession>
<evidence type="ECO:0000256" key="2">
    <source>
        <dbReference type="ARBA" id="ARBA00007310"/>
    </source>
</evidence>
<feature type="binding site" evidence="11">
    <location>
        <begin position="109"/>
        <end position="116"/>
    </location>
    <ligand>
        <name>ATP</name>
        <dbReference type="ChEBI" id="CHEBI:30616"/>
    </ligand>
</feature>
<evidence type="ECO:0000256" key="4">
    <source>
        <dbReference type="ARBA" id="ARBA00022741"/>
    </source>
</evidence>
<evidence type="ECO:0000256" key="12">
    <source>
        <dbReference type="RuleBase" id="RU000394"/>
    </source>
</evidence>
<evidence type="ECO:0000256" key="6">
    <source>
        <dbReference type="ARBA" id="ARBA00023054"/>
    </source>
</evidence>
<dbReference type="FunFam" id="3.40.850.10:FF:000016">
    <property type="entry name" value="Kinesin-like protein"/>
    <property type="match status" value="1"/>
</dbReference>
<keyword evidence="4 11" id="KW-0547">Nucleotide-binding</keyword>
<dbReference type="InterPro" id="IPR021881">
    <property type="entry name" value="NACK_C"/>
</dbReference>
<evidence type="ECO:0000256" key="5">
    <source>
        <dbReference type="ARBA" id="ARBA00022840"/>
    </source>
</evidence>
<dbReference type="PROSITE" id="PS50067">
    <property type="entry name" value="KINESIN_MOTOR_2"/>
    <property type="match status" value="1"/>
</dbReference>
<comment type="similarity">
    <text evidence="2">Belongs to the TRAFAC class myosin-kinesin ATPase superfamily. Kinesin family. KIN-7 subfamily.</text>
</comment>
<keyword evidence="8" id="KW-0963">Cytoplasm</keyword>
<dbReference type="InterPro" id="IPR027417">
    <property type="entry name" value="P-loop_NTPase"/>
</dbReference>
<dbReference type="Pfam" id="PF11995">
    <property type="entry name" value="DUF3490"/>
    <property type="match status" value="1"/>
</dbReference>
<evidence type="ECO:0000256" key="8">
    <source>
        <dbReference type="ARBA" id="ARBA00023212"/>
    </source>
</evidence>
<evidence type="ECO:0000313" key="16">
    <source>
        <dbReference type="EMBL" id="GAA0157495.1"/>
    </source>
</evidence>
<dbReference type="PRINTS" id="PR00380">
    <property type="entry name" value="KINESINHEAVY"/>
</dbReference>
<feature type="region of interest" description="Disordered" evidence="14">
    <location>
        <begin position="426"/>
        <end position="446"/>
    </location>
</feature>
<protein>
    <recommendedName>
        <fullName evidence="12">Kinesin-like protein</fullName>
    </recommendedName>
</protein>
<dbReference type="GO" id="GO:0000919">
    <property type="term" value="P:cell plate assembly"/>
    <property type="evidence" value="ECO:0007669"/>
    <property type="project" value="UniProtKB-ARBA"/>
</dbReference>
<feature type="coiled-coil region" evidence="13">
    <location>
        <begin position="354"/>
        <end position="425"/>
    </location>
</feature>
<dbReference type="GO" id="GO:0009524">
    <property type="term" value="C:phragmoplast"/>
    <property type="evidence" value="ECO:0007669"/>
    <property type="project" value="UniProtKB-SubCell"/>
</dbReference>
<dbReference type="CDD" id="cd01374">
    <property type="entry name" value="KISc_CENP_E"/>
    <property type="match status" value="1"/>
</dbReference>
<dbReference type="GO" id="GO:0005874">
    <property type="term" value="C:microtubule"/>
    <property type="evidence" value="ECO:0007669"/>
    <property type="project" value="UniProtKB-KW"/>
</dbReference>
<evidence type="ECO:0000256" key="14">
    <source>
        <dbReference type="SAM" id="MobiDB-lite"/>
    </source>
</evidence>
<dbReference type="GO" id="GO:0008017">
    <property type="term" value="F:microtubule binding"/>
    <property type="evidence" value="ECO:0007669"/>
    <property type="project" value="InterPro"/>
</dbReference>
<dbReference type="GO" id="GO:0003777">
    <property type="term" value="F:microtubule motor activity"/>
    <property type="evidence" value="ECO:0007669"/>
    <property type="project" value="InterPro"/>
</dbReference>
<feature type="domain" description="Kinesin motor" evidence="15">
    <location>
        <begin position="23"/>
        <end position="345"/>
    </location>
</feature>
<dbReference type="GO" id="GO:0005634">
    <property type="term" value="C:nucleus"/>
    <property type="evidence" value="ECO:0007669"/>
    <property type="project" value="UniProtKB-SubCell"/>
</dbReference>
<dbReference type="InterPro" id="IPR019821">
    <property type="entry name" value="Kinesin_motor_CS"/>
</dbReference>
<evidence type="ECO:0000313" key="17">
    <source>
        <dbReference type="Proteomes" id="UP001454036"/>
    </source>
</evidence>
<keyword evidence="17" id="KW-1185">Reference proteome</keyword>
<dbReference type="Proteomes" id="UP001454036">
    <property type="component" value="Unassembled WGS sequence"/>
</dbReference>
<dbReference type="EMBL" id="BAABME010003118">
    <property type="protein sequence ID" value="GAA0157495.1"/>
    <property type="molecule type" value="Genomic_DNA"/>
</dbReference>
<dbReference type="AlphaFoldDB" id="A0AAV3Q0N5"/>
<evidence type="ECO:0000256" key="11">
    <source>
        <dbReference type="PROSITE-ProRule" id="PRU00283"/>
    </source>
</evidence>
<evidence type="ECO:0000256" key="9">
    <source>
        <dbReference type="ARBA" id="ARBA00023242"/>
    </source>
</evidence>
<proteinExistence type="inferred from homology"/>
<evidence type="ECO:0000259" key="15">
    <source>
        <dbReference type="PROSITE" id="PS50067"/>
    </source>
</evidence>
<evidence type="ECO:0000256" key="10">
    <source>
        <dbReference type="ARBA" id="ARBA00060413"/>
    </source>
</evidence>
<dbReference type="PROSITE" id="PS00411">
    <property type="entry name" value="KINESIN_MOTOR_1"/>
    <property type="match status" value="1"/>
</dbReference>
<dbReference type="InterPro" id="IPR036961">
    <property type="entry name" value="Kinesin_motor_dom_sf"/>
</dbReference>
<dbReference type="GO" id="GO:0007018">
    <property type="term" value="P:microtubule-based movement"/>
    <property type="evidence" value="ECO:0007669"/>
    <property type="project" value="InterPro"/>
</dbReference>
<reference evidence="16 17" key="1">
    <citation type="submission" date="2024-01" db="EMBL/GenBank/DDBJ databases">
        <title>The complete chloroplast genome sequence of Lithospermum erythrorhizon: insights into the phylogenetic relationship among Boraginaceae species and the maternal lineages of purple gromwells.</title>
        <authorList>
            <person name="Okada T."/>
            <person name="Watanabe K."/>
        </authorList>
    </citation>
    <scope>NUCLEOTIDE SEQUENCE [LARGE SCALE GENOMIC DNA]</scope>
</reference>
<comment type="caution">
    <text evidence="16">The sequence shown here is derived from an EMBL/GenBank/DDBJ whole genome shotgun (WGS) entry which is preliminary data.</text>
</comment>
<evidence type="ECO:0000256" key="3">
    <source>
        <dbReference type="ARBA" id="ARBA00022701"/>
    </source>
</evidence>
<keyword evidence="9" id="KW-0539">Nucleus</keyword>
<gene>
    <name evidence="16" type="ORF">LIER_14750</name>
</gene>
<dbReference type="InterPro" id="IPR027640">
    <property type="entry name" value="Kinesin-like_fam"/>
</dbReference>
<evidence type="ECO:0000256" key="13">
    <source>
        <dbReference type="SAM" id="Coils"/>
    </source>
</evidence>
<feature type="compositionally biased region" description="Low complexity" evidence="14">
    <location>
        <begin position="429"/>
        <end position="444"/>
    </location>
</feature>
<dbReference type="SMART" id="SM00129">
    <property type="entry name" value="KISc"/>
    <property type="match status" value="1"/>
</dbReference>
<dbReference type="InterPro" id="IPR001752">
    <property type="entry name" value="Kinesin_motor_dom"/>
</dbReference>
<evidence type="ECO:0000256" key="1">
    <source>
        <dbReference type="ARBA" id="ARBA00004123"/>
    </source>
</evidence>
<dbReference type="PANTHER" id="PTHR47968:SF54">
    <property type="entry name" value="KINESIN-LIKE PROTEIN NACK2"/>
    <property type="match status" value="1"/>
</dbReference>
<dbReference type="GO" id="GO:0005524">
    <property type="term" value="F:ATP binding"/>
    <property type="evidence" value="ECO:0007669"/>
    <property type="project" value="UniProtKB-UniRule"/>
</dbReference>
<comment type="subcellular location">
    <subcellularLocation>
        <location evidence="10">Cytoplasm</location>
        <location evidence="10">Cytoskeleton</location>
        <location evidence="10">Phragmoplast</location>
    </subcellularLocation>
    <subcellularLocation>
        <location evidence="1">Nucleus</location>
    </subcellularLocation>
</comment>
<keyword evidence="3 12" id="KW-0493">Microtubule</keyword>
<evidence type="ECO:0000256" key="7">
    <source>
        <dbReference type="ARBA" id="ARBA00023175"/>
    </source>
</evidence>